<keyword evidence="1" id="KW-0812">Transmembrane</keyword>
<gene>
    <name evidence="2" type="ORF">SAMN05192568_102639</name>
</gene>
<organism evidence="2 3">
    <name type="scientific">Methylobacterium pseudosasicola</name>
    <dbReference type="NCBI Taxonomy" id="582667"/>
    <lineage>
        <taxon>Bacteria</taxon>
        <taxon>Pseudomonadati</taxon>
        <taxon>Pseudomonadota</taxon>
        <taxon>Alphaproteobacteria</taxon>
        <taxon>Hyphomicrobiales</taxon>
        <taxon>Methylobacteriaceae</taxon>
        <taxon>Methylobacterium</taxon>
    </lineage>
</organism>
<dbReference type="Proteomes" id="UP000199048">
    <property type="component" value="Unassembled WGS sequence"/>
</dbReference>
<evidence type="ECO:0000256" key="1">
    <source>
        <dbReference type="SAM" id="Phobius"/>
    </source>
</evidence>
<proteinExistence type="predicted"/>
<sequence length="78" mass="8698">MFKTIVRETYQLAEELLVRPTIDIFLNLRDGTVRISARSMIAVSAAVIIVWIVVPRDPPAVNTSEPGAKILETSNINY</sequence>
<evidence type="ECO:0000313" key="3">
    <source>
        <dbReference type="Proteomes" id="UP000199048"/>
    </source>
</evidence>
<evidence type="ECO:0000313" key="2">
    <source>
        <dbReference type="EMBL" id="SFM30811.1"/>
    </source>
</evidence>
<accession>A0A1I4PSF9</accession>
<protein>
    <submittedName>
        <fullName evidence="2">Uncharacterized protein</fullName>
    </submittedName>
</protein>
<keyword evidence="3" id="KW-1185">Reference proteome</keyword>
<dbReference type="AlphaFoldDB" id="A0A1I4PSF9"/>
<keyword evidence="1" id="KW-1133">Transmembrane helix</keyword>
<feature type="transmembrane region" description="Helical" evidence="1">
    <location>
        <begin position="35"/>
        <end position="54"/>
    </location>
</feature>
<reference evidence="3" key="1">
    <citation type="submission" date="2016-10" db="EMBL/GenBank/DDBJ databases">
        <authorList>
            <person name="Varghese N."/>
            <person name="Submissions S."/>
        </authorList>
    </citation>
    <scope>NUCLEOTIDE SEQUENCE [LARGE SCALE GENOMIC DNA]</scope>
    <source>
        <strain evidence="3">BL36</strain>
    </source>
</reference>
<dbReference type="RefSeq" id="WP_092044009.1">
    <property type="nucleotide sequence ID" value="NZ_FOTK01000026.1"/>
</dbReference>
<keyword evidence="1" id="KW-0472">Membrane</keyword>
<dbReference type="EMBL" id="FOTK01000026">
    <property type="protein sequence ID" value="SFM30811.1"/>
    <property type="molecule type" value="Genomic_DNA"/>
</dbReference>
<name>A0A1I4PSF9_9HYPH</name>